<dbReference type="InterPro" id="IPR017451">
    <property type="entry name" value="F-box-assoc_interact_dom"/>
</dbReference>
<dbReference type="Proteomes" id="UP000030689">
    <property type="component" value="Unassembled WGS sequence"/>
</dbReference>
<dbReference type="Gene3D" id="1.20.1280.50">
    <property type="match status" value="1"/>
</dbReference>
<dbReference type="EMBL" id="KI517408">
    <property type="protein sequence ID" value="ESQ48171.1"/>
    <property type="molecule type" value="Genomic_DNA"/>
</dbReference>
<dbReference type="PANTHER" id="PTHR47993:SF298">
    <property type="entry name" value="F-BOX ASSOCIATED UBIQUITINATION EFFECTOR FAMILY PROTEIN"/>
    <property type="match status" value="1"/>
</dbReference>
<dbReference type="KEGG" id="eus:EUTSA_v10022377mg"/>
<evidence type="ECO:0000313" key="2">
    <source>
        <dbReference type="EMBL" id="ESQ48171.1"/>
    </source>
</evidence>
<dbReference type="CDD" id="cd22157">
    <property type="entry name" value="F-box_AtFBW1-like"/>
    <property type="match status" value="1"/>
</dbReference>
<dbReference type="InterPro" id="IPR036047">
    <property type="entry name" value="F-box-like_dom_sf"/>
</dbReference>
<evidence type="ECO:0000313" key="3">
    <source>
        <dbReference type="Proteomes" id="UP000030689"/>
    </source>
</evidence>
<feature type="domain" description="F-box" evidence="1">
    <location>
        <begin position="1"/>
        <end position="47"/>
    </location>
</feature>
<dbReference type="Pfam" id="PF00646">
    <property type="entry name" value="F-box"/>
    <property type="match status" value="1"/>
</dbReference>
<dbReference type="OMA" id="IEPRTRY"/>
<evidence type="ECO:0000259" key="1">
    <source>
        <dbReference type="PROSITE" id="PS50181"/>
    </source>
</evidence>
<organism evidence="2 3">
    <name type="scientific">Eutrema salsugineum</name>
    <name type="common">Saltwater cress</name>
    <name type="synonym">Sisymbrium salsugineum</name>
    <dbReference type="NCBI Taxonomy" id="72664"/>
    <lineage>
        <taxon>Eukaryota</taxon>
        <taxon>Viridiplantae</taxon>
        <taxon>Streptophyta</taxon>
        <taxon>Embryophyta</taxon>
        <taxon>Tracheophyta</taxon>
        <taxon>Spermatophyta</taxon>
        <taxon>Magnoliopsida</taxon>
        <taxon>eudicotyledons</taxon>
        <taxon>Gunneridae</taxon>
        <taxon>Pentapetalae</taxon>
        <taxon>rosids</taxon>
        <taxon>malvids</taxon>
        <taxon>Brassicales</taxon>
        <taxon>Brassicaceae</taxon>
        <taxon>Eutremeae</taxon>
        <taxon>Eutrema</taxon>
    </lineage>
</organism>
<gene>
    <name evidence="2" type="ORF">EUTSA_v10022377mg</name>
</gene>
<dbReference type="PROSITE" id="PS50181">
    <property type="entry name" value="FBOX"/>
    <property type="match status" value="1"/>
</dbReference>
<reference evidence="2 3" key="1">
    <citation type="journal article" date="2013" name="Front. Plant Sci.">
        <title>The Reference Genome of the Halophytic Plant Eutrema salsugineum.</title>
        <authorList>
            <person name="Yang R."/>
            <person name="Jarvis D.E."/>
            <person name="Chen H."/>
            <person name="Beilstein M.A."/>
            <person name="Grimwood J."/>
            <person name="Jenkins J."/>
            <person name="Shu S."/>
            <person name="Prochnik S."/>
            <person name="Xin M."/>
            <person name="Ma C."/>
            <person name="Schmutz J."/>
            <person name="Wing R.A."/>
            <person name="Mitchell-Olds T."/>
            <person name="Schumaker K.S."/>
            <person name="Wang X."/>
        </authorList>
    </citation>
    <scope>NUCLEOTIDE SEQUENCE [LARGE SCALE GENOMIC DNA]</scope>
</reference>
<dbReference type="InterPro" id="IPR050233">
    <property type="entry name" value="A_thaliana_F-box"/>
</dbReference>
<keyword evidence="3" id="KW-1185">Reference proteome</keyword>
<dbReference type="PANTHER" id="PTHR47993">
    <property type="entry name" value="OS09G0372900 PROTEIN-RELATED"/>
    <property type="match status" value="1"/>
</dbReference>
<dbReference type="SUPFAM" id="SSF81383">
    <property type="entry name" value="F-box domain"/>
    <property type="match status" value="1"/>
</dbReference>
<dbReference type="AlphaFoldDB" id="V4NNU6"/>
<dbReference type="InterPro" id="IPR001810">
    <property type="entry name" value="F-box_dom"/>
</dbReference>
<dbReference type="Gramene" id="ESQ48171">
    <property type="protein sequence ID" value="ESQ48171"/>
    <property type="gene ID" value="EUTSA_v10022377mg"/>
</dbReference>
<dbReference type="Pfam" id="PF07734">
    <property type="entry name" value="FBA_1"/>
    <property type="match status" value="1"/>
</dbReference>
<sequence length="302" mass="34997">MTMISDLPHDLESEILSKVPAKSLEKLKSTCKRWYTLFKDPRFIEKNNSGSEAAREDQCKLKNIKVSKIFQCDGLILCTTMGRKPRLVVWNPCNGYGNNSYKVLLLRCYEISLQKTYVSEFEIYDFSSDSWRVIDGLAVKFTLSSSLGVSMRENAYWLACHEETGLFLLSFDFTTERFRRLPLPFQSTNLQDTAASSVVREEKLSVLYRSFESSSSEAKIWVSNDEEAMTLDLDNFLLDEENEVAVCCDIDLDYGDRTRIHISTKGKFCRWPFLLSYVPSLVRIQKDTVRGKRKRRTRRLVE</sequence>
<dbReference type="NCBIfam" id="TIGR01640">
    <property type="entry name" value="F_box_assoc_1"/>
    <property type="match status" value="1"/>
</dbReference>
<name>V4NNU6_EUTSA</name>
<proteinExistence type="predicted"/>
<protein>
    <recommendedName>
        <fullName evidence="1">F-box domain-containing protein</fullName>
    </recommendedName>
</protein>
<dbReference type="SMART" id="SM00256">
    <property type="entry name" value="FBOX"/>
    <property type="match status" value="1"/>
</dbReference>
<dbReference type="InterPro" id="IPR006527">
    <property type="entry name" value="F-box-assoc_dom_typ1"/>
</dbReference>
<accession>V4NNU6</accession>